<evidence type="ECO:0000313" key="13">
    <source>
        <dbReference type="EMBL" id="GJT80657.1"/>
    </source>
</evidence>
<dbReference type="InterPro" id="IPR011043">
    <property type="entry name" value="Gal_Oxase/kelch_b-propeller"/>
</dbReference>
<evidence type="ECO:0000256" key="8">
    <source>
        <dbReference type="ARBA" id="ARBA00023277"/>
    </source>
</evidence>
<dbReference type="Gene3D" id="3.20.20.80">
    <property type="entry name" value="Glycosidases"/>
    <property type="match status" value="1"/>
</dbReference>
<evidence type="ECO:0000259" key="12">
    <source>
        <dbReference type="Pfam" id="PF08268"/>
    </source>
</evidence>
<dbReference type="PANTHER" id="PTHR32518">
    <property type="match status" value="1"/>
</dbReference>
<dbReference type="NCBIfam" id="TIGR01640">
    <property type="entry name" value="F_box_assoc_1"/>
    <property type="match status" value="1"/>
</dbReference>
<dbReference type="InterPro" id="IPR013784">
    <property type="entry name" value="Carb-bd-like_fold"/>
</dbReference>
<proteinExistence type="inferred from homology"/>
<dbReference type="SUPFAM" id="SSF50965">
    <property type="entry name" value="Galactose oxidase, central domain"/>
    <property type="match status" value="1"/>
</dbReference>
<evidence type="ECO:0000256" key="4">
    <source>
        <dbReference type="ARBA" id="ARBA00012560"/>
    </source>
</evidence>
<evidence type="ECO:0000256" key="2">
    <source>
        <dbReference type="ARBA" id="ARBA00004496"/>
    </source>
</evidence>
<gene>
    <name evidence="13" type="ORF">Tco_1054999</name>
</gene>
<keyword evidence="5" id="KW-0963">Cytoplasm</keyword>
<organism evidence="13 14">
    <name type="scientific">Tanacetum coccineum</name>
    <dbReference type="NCBI Taxonomy" id="301880"/>
    <lineage>
        <taxon>Eukaryota</taxon>
        <taxon>Viridiplantae</taxon>
        <taxon>Streptophyta</taxon>
        <taxon>Embryophyta</taxon>
        <taxon>Tracheophyta</taxon>
        <taxon>Spermatophyta</taxon>
        <taxon>Magnoliopsida</taxon>
        <taxon>eudicotyledons</taxon>
        <taxon>Gunneridae</taxon>
        <taxon>Pentapetalae</taxon>
        <taxon>asterids</taxon>
        <taxon>campanulids</taxon>
        <taxon>Asterales</taxon>
        <taxon>Asteraceae</taxon>
        <taxon>Asteroideae</taxon>
        <taxon>Anthemideae</taxon>
        <taxon>Anthemidinae</taxon>
        <taxon>Tanacetum</taxon>
    </lineage>
</organism>
<dbReference type="InterPro" id="IPR017853">
    <property type="entry name" value="GH"/>
</dbReference>
<dbReference type="InterPro" id="IPR017451">
    <property type="entry name" value="F-box-assoc_interact_dom"/>
</dbReference>
<reference evidence="13" key="2">
    <citation type="submission" date="2022-01" db="EMBL/GenBank/DDBJ databases">
        <authorList>
            <person name="Yamashiro T."/>
            <person name="Shiraishi A."/>
            <person name="Satake H."/>
            <person name="Nakayama K."/>
        </authorList>
    </citation>
    <scope>NUCLEOTIDE SEQUENCE</scope>
</reference>
<keyword evidence="8" id="KW-0119">Carbohydrate metabolism</keyword>
<keyword evidence="7" id="KW-0808">Transferase</keyword>
<dbReference type="SUPFAM" id="SSF49452">
    <property type="entry name" value="Starch-binding domain-like"/>
    <property type="match status" value="1"/>
</dbReference>
<evidence type="ECO:0000256" key="3">
    <source>
        <dbReference type="ARBA" id="ARBA00005684"/>
    </source>
</evidence>
<evidence type="ECO:0000313" key="14">
    <source>
        <dbReference type="Proteomes" id="UP001151760"/>
    </source>
</evidence>
<comment type="catalytic activity">
    <reaction evidence="1">
        <text>Transfers a segment of a (1-&gt;4)-alpha-D-glucan to a new position in an acceptor, which may be glucose or a (1-&gt;4)-alpha-D-glucan.</text>
        <dbReference type="EC" id="2.4.1.25"/>
    </reaction>
</comment>
<evidence type="ECO:0000256" key="7">
    <source>
        <dbReference type="ARBA" id="ARBA00022679"/>
    </source>
</evidence>
<comment type="similarity">
    <text evidence="3">Belongs to the disproportionating enzyme family.</text>
</comment>
<dbReference type="InterPro" id="IPR013187">
    <property type="entry name" value="F-box-assoc_dom_typ3"/>
</dbReference>
<dbReference type="Proteomes" id="UP001151760">
    <property type="component" value="Unassembled WGS sequence"/>
</dbReference>
<feature type="compositionally biased region" description="Polar residues" evidence="11">
    <location>
        <begin position="653"/>
        <end position="665"/>
    </location>
</feature>
<dbReference type="EMBL" id="BQNB010019013">
    <property type="protein sequence ID" value="GJT80657.1"/>
    <property type="molecule type" value="Genomic_DNA"/>
</dbReference>
<feature type="domain" description="F-box associated beta-propeller type 3" evidence="12">
    <location>
        <begin position="91"/>
        <end position="320"/>
    </location>
</feature>
<evidence type="ECO:0000256" key="6">
    <source>
        <dbReference type="ARBA" id="ARBA00022676"/>
    </source>
</evidence>
<evidence type="ECO:0000256" key="10">
    <source>
        <dbReference type="ARBA" id="ARBA00031501"/>
    </source>
</evidence>
<dbReference type="Pfam" id="PF02446">
    <property type="entry name" value="Glyco_hydro_77"/>
    <property type="match status" value="1"/>
</dbReference>
<comment type="caution">
    <text evidence="13">The sequence shown here is derived from an EMBL/GenBank/DDBJ whole genome shotgun (WGS) entry which is preliminary data.</text>
</comment>
<dbReference type="InterPro" id="IPR003385">
    <property type="entry name" value="Glyco_hydro_77"/>
</dbReference>
<dbReference type="PANTHER" id="PTHR32518:SF3">
    <property type="entry name" value="4-ALPHA-GLUCANOTRANSFERASE"/>
    <property type="match status" value="1"/>
</dbReference>
<dbReference type="Pfam" id="PF08268">
    <property type="entry name" value="FBA_3"/>
    <property type="match status" value="1"/>
</dbReference>
<sequence>MDSQLCLEMIIEILSRASLKTLDTMRCTNKELDTLTHNPYVLDLYKKRNNIVSGFLVRSMKDNRNINWFAPSPNTSNLDLGFLPEDARILATSEQGIIVFESPHPQIYYKVVYHVCKPATRQVWSLPNPKTSYLTTKVAIVILGLQPSLHYKILRLSQHKKEPVLTRRGQLYNTYCCEVFDSVKGKWRLLELLMVPFGVIISHKPMITTRGSVYMLLDNNEIWKFDVRSEQWTTFLPPIQTLNYGFHNSNNLVKYGGKLGFTCKPPNGFWELWVLNDGESWEKVDLFDENEDIQKEQLHAFYDLETTVSMCPYRSEIVYHRFKGKKNINKVVLSGNFWPRDVFFIRSDFETVSLVVCGSEPVLGSGNVKKGLLLTAFHEVDDAKNVLRWEIENKRKLVLPDGVENGKTDSDSLPFKNAFKDAIFSKSSSLAIEKSLGVVHNKLKNEDSVIVQFKICCPSIAEGTSIYVIRNSVELGKWKVQDGQKLVMLNGNFSLENGSNREVAVDVSASGPTYLILSDGMMRFLDLKLVVDWAVDSGFHLLQLLPINDTSVLKMWWDSYPYSSLSVFALRPLYLRLQALSENIPDGINVGVHVTMESLLKDKELTTEIKGLVRSSARSYPGQEEIQLAGVANLSVVPEKQQTANEQDKIHLPSQNPKITSTAVL</sequence>
<feature type="region of interest" description="Disordered" evidence="11">
    <location>
        <begin position="642"/>
        <end position="665"/>
    </location>
</feature>
<dbReference type="SUPFAM" id="SSF51445">
    <property type="entry name" value="(Trans)glycosidases"/>
    <property type="match status" value="1"/>
</dbReference>
<keyword evidence="6" id="KW-0328">Glycosyltransferase</keyword>
<evidence type="ECO:0000256" key="9">
    <source>
        <dbReference type="ARBA" id="ARBA00031423"/>
    </source>
</evidence>
<evidence type="ECO:0000256" key="11">
    <source>
        <dbReference type="SAM" id="MobiDB-lite"/>
    </source>
</evidence>
<name>A0ABQ5GYD4_9ASTR</name>
<keyword evidence="14" id="KW-1185">Reference proteome</keyword>
<accession>A0ABQ5GYD4</accession>
<reference evidence="13" key="1">
    <citation type="journal article" date="2022" name="Int. J. Mol. Sci.">
        <title>Draft Genome of Tanacetum Coccineum: Genomic Comparison of Closely Related Tanacetum-Family Plants.</title>
        <authorList>
            <person name="Yamashiro T."/>
            <person name="Shiraishi A."/>
            <person name="Nakayama K."/>
            <person name="Satake H."/>
        </authorList>
    </citation>
    <scope>NUCLEOTIDE SEQUENCE</scope>
</reference>
<protein>
    <recommendedName>
        <fullName evidence="4">4-alpha-glucanotransferase</fullName>
        <ecNumber evidence="4">2.4.1.25</ecNumber>
    </recommendedName>
    <alternativeName>
        <fullName evidence="9">Amylomaltase</fullName>
    </alternativeName>
    <alternativeName>
        <fullName evidence="10">Disproportionating enzyme</fullName>
    </alternativeName>
</protein>
<comment type="subcellular location">
    <subcellularLocation>
        <location evidence="2">Cytoplasm</location>
    </subcellularLocation>
</comment>
<evidence type="ECO:0000256" key="5">
    <source>
        <dbReference type="ARBA" id="ARBA00022490"/>
    </source>
</evidence>
<dbReference type="EC" id="2.4.1.25" evidence="4"/>
<evidence type="ECO:0000256" key="1">
    <source>
        <dbReference type="ARBA" id="ARBA00000439"/>
    </source>
</evidence>